<feature type="transmembrane region" description="Helical" evidence="5">
    <location>
        <begin position="347"/>
        <end position="371"/>
    </location>
</feature>
<feature type="transmembrane region" description="Helical" evidence="5">
    <location>
        <begin position="21"/>
        <end position="48"/>
    </location>
</feature>
<sequence>MPAAGRSINVREFIDARAVSPFQWLVGCLTFVVISLDGWDTVIIGFVVPELIKEWGVTKHALAPVLSAALFGLAAGALLGGPIADRFGRKRVLVASVSIIGVGTLATAHATSLGMMLPIRFVTGLGLGAVMPNVVTLWSEYVPERRRSFLVTVVYSGFTVGAALCGFIAAWIIPAYGWRTMLTVGGALAVACVPVLMLWLPESVAFLTIQGKRPERITAILSAIGRIRVPADTHFFLPAQPRVKGGAIGTILSARYLAGTALIWLCYFVGLFVLYLLYNWLPTMAKDAGYTSAQGAILVGFLNWGGTLGSIAIGWLMDRFDRYRIIATSFCLAAVSLWAVHGMQSTFWALQVLAFAWGWFVPGTNTGMNALTARFYPTVARSTGLSWMHAFGRLGAIGSAFAGAAILSAGLGLGQILPIMAVAPLTGAVAVLVIAGLVKRRALTDESVTAAVPEVAEVLPNTR</sequence>
<accession>A0A6P2ZGY2</accession>
<evidence type="ECO:0000313" key="8">
    <source>
        <dbReference type="Proteomes" id="UP000494110"/>
    </source>
</evidence>
<gene>
    <name evidence="7" type="ORF">BLA39750_04866</name>
</gene>
<dbReference type="Pfam" id="PF07690">
    <property type="entry name" value="MFS_1"/>
    <property type="match status" value="1"/>
</dbReference>
<dbReference type="PANTHER" id="PTHR23508:SF10">
    <property type="entry name" value="CARBOXYLIC ACID TRANSPORTER PROTEIN HOMOLOG"/>
    <property type="match status" value="1"/>
</dbReference>
<dbReference type="GO" id="GO:0005886">
    <property type="term" value="C:plasma membrane"/>
    <property type="evidence" value="ECO:0007669"/>
    <property type="project" value="TreeGrafter"/>
</dbReference>
<feature type="transmembrane region" description="Helical" evidence="5">
    <location>
        <begin position="391"/>
        <end position="410"/>
    </location>
</feature>
<evidence type="ECO:0000256" key="3">
    <source>
        <dbReference type="ARBA" id="ARBA00022989"/>
    </source>
</evidence>
<evidence type="ECO:0000256" key="5">
    <source>
        <dbReference type="SAM" id="Phobius"/>
    </source>
</evidence>
<proteinExistence type="predicted"/>
<reference evidence="7 8" key="1">
    <citation type="submission" date="2019-09" db="EMBL/GenBank/DDBJ databases">
        <authorList>
            <person name="Depoorter E."/>
        </authorList>
    </citation>
    <scope>NUCLEOTIDE SEQUENCE [LARGE SCALE GENOMIC DNA]</scope>
    <source>
        <strain evidence="7">R-39750</strain>
    </source>
</reference>
<evidence type="ECO:0000256" key="2">
    <source>
        <dbReference type="ARBA" id="ARBA00022692"/>
    </source>
</evidence>
<feature type="transmembrane region" description="Helical" evidence="5">
    <location>
        <begin position="261"/>
        <end position="281"/>
    </location>
</feature>
<feature type="transmembrane region" description="Helical" evidence="5">
    <location>
        <begin position="117"/>
        <end position="138"/>
    </location>
</feature>
<feature type="domain" description="Major facilitator superfamily (MFS) profile" evidence="6">
    <location>
        <begin position="26"/>
        <end position="439"/>
    </location>
</feature>
<comment type="subcellular location">
    <subcellularLocation>
        <location evidence="1">Membrane</location>
        <topology evidence="1">Multi-pass membrane protein</topology>
    </subcellularLocation>
</comment>
<feature type="transmembrane region" description="Helical" evidence="5">
    <location>
        <begin position="180"/>
        <end position="200"/>
    </location>
</feature>
<evidence type="ECO:0000256" key="1">
    <source>
        <dbReference type="ARBA" id="ARBA00004141"/>
    </source>
</evidence>
<dbReference type="InterPro" id="IPR020846">
    <property type="entry name" value="MFS_dom"/>
</dbReference>
<feature type="transmembrane region" description="Helical" evidence="5">
    <location>
        <begin position="60"/>
        <end position="80"/>
    </location>
</feature>
<keyword evidence="2 5" id="KW-0812">Transmembrane</keyword>
<dbReference type="CDD" id="cd17365">
    <property type="entry name" value="MFS_PcaK_like"/>
    <property type="match status" value="1"/>
</dbReference>
<protein>
    <submittedName>
        <fullName evidence="7">4-hydroxybenzoate transporter</fullName>
    </submittedName>
</protein>
<dbReference type="SUPFAM" id="SSF103473">
    <property type="entry name" value="MFS general substrate transporter"/>
    <property type="match status" value="1"/>
</dbReference>
<feature type="transmembrane region" description="Helical" evidence="5">
    <location>
        <begin position="416"/>
        <end position="438"/>
    </location>
</feature>
<feature type="transmembrane region" description="Helical" evidence="5">
    <location>
        <begin position="150"/>
        <end position="174"/>
    </location>
</feature>
<name>A0A6P2ZGY2_BURL3</name>
<dbReference type="PANTHER" id="PTHR23508">
    <property type="entry name" value="CARBOXYLIC ACID TRANSPORTER PROTEIN HOMOLOG"/>
    <property type="match status" value="1"/>
</dbReference>
<dbReference type="GO" id="GO:0046943">
    <property type="term" value="F:carboxylic acid transmembrane transporter activity"/>
    <property type="evidence" value="ECO:0007669"/>
    <property type="project" value="TreeGrafter"/>
</dbReference>
<dbReference type="RefSeq" id="WP_175014325.1">
    <property type="nucleotide sequence ID" value="NZ_CABVQN010000026.1"/>
</dbReference>
<dbReference type="InterPro" id="IPR005829">
    <property type="entry name" value="Sugar_transporter_CS"/>
</dbReference>
<feature type="transmembrane region" description="Helical" evidence="5">
    <location>
        <begin position="92"/>
        <end position="111"/>
    </location>
</feature>
<evidence type="ECO:0000256" key="4">
    <source>
        <dbReference type="ARBA" id="ARBA00023136"/>
    </source>
</evidence>
<evidence type="ECO:0000313" key="7">
    <source>
        <dbReference type="EMBL" id="VWD34013.1"/>
    </source>
</evidence>
<dbReference type="Gene3D" id="1.20.1250.20">
    <property type="entry name" value="MFS general substrate transporter like domains"/>
    <property type="match status" value="1"/>
</dbReference>
<dbReference type="PROSITE" id="PS00217">
    <property type="entry name" value="SUGAR_TRANSPORT_2"/>
    <property type="match status" value="1"/>
</dbReference>
<dbReference type="InterPro" id="IPR011701">
    <property type="entry name" value="MFS"/>
</dbReference>
<dbReference type="PROSITE" id="PS51257">
    <property type="entry name" value="PROKAR_LIPOPROTEIN"/>
    <property type="match status" value="1"/>
</dbReference>
<keyword evidence="4 5" id="KW-0472">Membrane</keyword>
<feature type="transmembrane region" description="Helical" evidence="5">
    <location>
        <begin position="293"/>
        <end position="316"/>
    </location>
</feature>
<evidence type="ECO:0000259" key="6">
    <source>
        <dbReference type="PROSITE" id="PS50850"/>
    </source>
</evidence>
<dbReference type="AlphaFoldDB" id="A0A6P2ZGY2"/>
<keyword evidence="3 5" id="KW-1133">Transmembrane helix</keyword>
<dbReference type="InterPro" id="IPR036259">
    <property type="entry name" value="MFS_trans_sf"/>
</dbReference>
<dbReference type="EMBL" id="CABVQN010000026">
    <property type="protein sequence ID" value="VWD34013.1"/>
    <property type="molecule type" value="Genomic_DNA"/>
</dbReference>
<dbReference type="PROSITE" id="PS50850">
    <property type="entry name" value="MFS"/>
    <property type="match status" value="1"/>
</dbReference>
<organism evidence="7 8">
    <name type="scientific">Burkholderia lata (strain ATCC 17760 / DSM 23089 / LMG 22485 / NCIMB 9086 / R18194 / 383)</name>
    <dbReference type="NCBI Taxonomy" id="482957"/>
    <lineage>
        <taxon>Bacteria</taxon>
        <taxon>Pseudomonadati</taxon>
        <taxon>Pseudomonadota</taxon>
        <taxon>Betaproteobacteria</taxon>
        <taxon>Burkholderiales</taxon>
        <taxon>Burkholderiaceae</taxon>
        <taxon>Burkholderia</taxon>
        <taxon>Burkholderia cepacia complex</taxon>
    </lineage>
</organism>
<dbReference type="PROSITE" id="PS00216">
    <property type="entry name" value="SUGAR_TRANSPORT_1"/>
    <property type="match status" value="1"/>
</dbReference>
<feature type="transmembrane region" description="Helical" evidence="5">
    <location>
        <begin position="323"/>
        <end position="341"/>
    </location>
</feature>
<dbReference type="Proteomes" id="UP000494110">
    <property type="component" value="Unassembled WGS sequence"/>
</dbReference>